<proteinExistence type="predicted"/>
<comment type="caution">
    <text evidence="1">The sequence shown here is derived from an EMBL/GenBank/DDBJ whole genome shotgun (WGS) entry which is preliminary data.</text>
</comment>
<dbReference type="AlphaFoldDB" id="A0A7K0GAW0"/>
<dbReference type="RefSeq" id="WP_144688731.1">
    <property type="nucleotide sequence ID" value="NZ_VLLQ01000011.1"/>
</dbReference>
<dbReference type="Proteomes" id="UP000470010">
    <property type="component" value="Unassembled WGS sequence"/>
</dbReference>
<organism evidence="1 2">
    <name type="scientific">Enorma shizhengliae</name>
    <dbReference type="NCBI Taxonomy" id="2606615"/>
    <lineage>
        <taxon>Bacteria</taxon>
        <taxon>Bacillati</taxon>
        <taxon>Actinomycetota</taxon>
        <taxon>Coriobacteriia</taxon>
        <taxon>Coriobacteriales</taxon>
        <taxon>Coriobacteriaceae</taxon>
        <taxon>Enorma</taxon>
    </lineage>
</organism>
<evidence type="ECO:0000313" key="1">
    <source>
        <dbReference type="EMBL" id="MRX80570.1"/>
    </source>
</evidence>
<gene>
    <name evidence="1" type="ORF">GJE22_08210</name>
</gene>
<dbReference type="EMBL" id="VTFZ01000011">
    <property type="protein sequence ID" value="MRX80570.1"/>
    <property type="molecule type" value="Genomic_DNA"/>
</dbReference>
<name>A0A7K0GAW0_9ACTN</name>
<reference evidence="2" key="1">
    <citation type="submission" date="2019-08" db="EMBL/GenBank/DDBJ databases">
        <title>Arthrobacter sp. nov., isolated from plateau pika and Tibetan wild ass.</title>
        <authorList>
            <person name="Ge Y."/>
        </authorList>
    </citation>
    <scope>NUCLEOTIDE SEQUENCE [LARGE SCALE GENOMIC DNA]</scope>
    <source>
        <strain evidence="2">HF-1365</strain>
    </source>
</reference>
<protein>
    <submittedName>
        <fullName evidence="1">Uncharacterized protein</fullName>
    </submittedName>
</protein>
<sequence>MDNSNNRGVDEFGLPLPKKYDASPWDAREYLTDTYAETKTLEDAIEMRGQDAFAHEVDPADFSDDDDPRETRIGIAELWADSTWQVGISKRDVELERTVAAIQAGDLLEIRVCPMSRDELGYQFCLPNGNPLPYSPYHDYDAQFLDRALKACRAHEYLVCRVRSVECYGGNNDVPVDPLFCWRVYTCKVTVFRRNWAPELN</sequence>
<keyword evidence="2" id="KW-1185">Reference proteome</keyword>
<accession>A0A7K0GAW0</accession>
<evidence type="ECO:0000313" key="2">
    <source>
        <dbReference type="Proteomes" id="UP000470010"/>
    </source>
</evidence>